<name>A0A2M7W3Z4_9BACT</name>
<accession>A0A2M7W3Z4</accession>
<sequence length="229" mass="26915">MKIYYRISNNSEKKERLSNATKEHCLENFLYEFDRNDNDIIVIADNVSEKKLKDFIYAQQKKNLSIEETTFGNTRSFKYVLDKACQLENLDETIYFAEDDYLYLLGSDQTLKEGLEKADYVSLYDHPDKYQDGLNPYVKDGGEKTKVILTRSSHWKFTNSSTMTFSSRVKTLKADYKIWKKCLIDTYPYDFKAFQDLRRRGRKLITPIPSLSTHAEPNFLAPLIDWSQV</sequence>
<dbReference type="Proteomes" id="UP000230137">
    <property type="component" value="Unassembled WGS sequence"/>
</dbReference>
<dbReference type="AlphaFoldDB" id="A0A2M7W3Z4"/>
<comment type="caution">
    <text evidence="1">The sequence shown here is derived from an EMBL/GenBank/DDBJ whole genome shotgun (WGS) entry which is preliminary data.</text>
</comment>
<proteinExistence type="predicted"/>
<evidence type="ECO:0000313" key="1">
    <source>
        <dbReference type="EMBL" id="PJA20145.1"/>
    </source>
</evidence>
<reference evidence="2" key="1">
    <citation type="submission" date="2017-09" db="EMBL/GenBank/DDBJ databases">
        <title>Depth-based differentiation of microbial function through sediment-hosted aquifers and enrichment of novel symbionts in the deep terrestrial subsurface.</title>
        <authorList>
            <person name="Probst A.J."/>
            <person name="Ladd B."/>
            <person name="Jarett J.K."/>
            <person name="Geller-Mcgrath D.E."/>
            <person name="Sieber C.M.K."/>
            <person name="Emerson J.B."/>
            <person name="Anantharaman K."/>
            <person name="Thomas B.C."/>
            <person name="Malmstrom R."/>
            <person name="Stieglmeier M."/>
            <person name="Klingl A."/>
            <person name="Woyke T."/>
            <person name="Ryan C.M."/>
            <person name="Banfield J.F."/>
        </authorList>
    </citation>
    <scope>NUCLEOTIDE SEQUENCE [LARGE SCALE GENOMIC DNA]</scope>
</reference>
<dbReference type="EMBL" id="PFQF01000037">
    <property type="protein sequence ID" value="PJA20145.1"/>
    <property type="molecule type" value="Genomic_DNA"/>
</dbReference>
<protein>
    <recommendedName>
        <fullName evidence="3">Glycosyltransferase 2-like domain-containing protein</fullName>
    </recommendedName>
</protein>
<evidence type="ECO:0008006" key="3">
    <source>
        <dbReference type="Google" id="ProtNLM"/>
    </source>
</evidence>
<organism evidence="1 2">
    <name type="scientific">Candidatus Berkelbacteria bacterium CG_4_10_14_0_2_um_filter_35_9_33_12</name>
    <dbReference type="NCBI Taxonomy" id="1974499"/>
    <lineage>
        <taxon>Bacteria</taxon>
        <taxon>Candidatus Berkelbacteria</taxon>
    </lineage>
</organism>
<evidence type="ECO:0000313" key="2">
    <source>
        <dbReference type="Proteomes" id="UP000230137"/>
    </source>
</evidence>
<gene>
    <name evidence="1" type="ORF">COX60_02575</name>
</gene>